<organism evidence="2">
    <name type="scientific">viral metagenome</name>
    <dbReference type="NCBI Taxonomy" id="1070528"/>
    <lineage>
        <taxon>unclassified sequences</taxon>
        <taxon>metagenomes</taxon>
        <taxon>organismal metagenomes</taxon>
    </lineage>
</organism>
<protein>
    <submittedName>
        <fullName evidence="2">Uncharacterized protein</fullName>
    </submittedName>
</protein>
<accession>A0A6C0LKL9</accession>
<dbReference type="EMBL" id="MN740509">
    <property type="protein sequence ID" value="QHU30448.1"/>
    <property type="molecule type" value="Genomic_DNA"/>
</dbReference>
<evidence type="ECO:0000256" key="1">
    <source>
        <dbReference type="SAM" id="Phobius"/>
    </source>
</evidence>
<reference evidence="2" key="1">
    <citation type="journal article" date="2020" name="Nature">
        <title>Giant virus diversity and host interactions through global metagenomics.</title>
        <authorList>
            <person name="Schulz F."/>
            <person name="Roux S."/>
            <person name="Paez-Espino D."/>
            <person name="Jungbluth S."/>
            <person name="Walsh D.A."/>
            <person name="Denef V.J."/>
            <person name="McMahon K.D."/>
            <person name="Konstantinidis K.T."/>
            <person name="Eloe-Fadrosh E.A."/>
            <person name="Kyrpides N.C."/>
            <person name="Woyke T."/>
        </authorList>
    </citation>
    <scope>NUCLEOTIDE SEQUENCE</scope>
    <source>
        <strain evidence="2">GVMAG-M-3300027833-19</strain>
    </source>
</reference>
<feature type="transmembrane region" description="Helical" evidence="1">
    <location>
        <begin position="53"/>
        <end position="75"/>
    </location>
</feature>
<sequence length="98" mass="11000">MYTVFSKDVGGGYRVILSQQHKVLTDIDKGFLLASICMFPSTKLLPQDIRSQLLVAYGLVLGLLFGRASNLIVLHILSNTVYVYTFLFGLLTYYVVFT</sequence>
<name>A0A6C0LKL9_9ZZZZ</name>
<keyword evidence="1" id="KW-0812">Transmembrane</keyword>
<dbReference type="AlphaFoldDB" id="A0A6C0LKL9"/>
<keyword evidence="1" id="KW-1133">Transmembrane helix</keyword>
<feature type="transmembrane region" description="Helical" evidence="1">
    <location>
        <begin position="81"/>
        <end position="97"/>
    </location>
</feature>
<evidence type="ECO:0000313" key="2">
    <source>
        <dbReference type="EMBL" id="QHU30448.1"/>
    </source>
</evidence>
<proteinExistence type="predicted"/>
<keyword evidence="1" id="KW-0472">Membrane</keyword>